<sequence length="145" mass="16105">MSREFVHHHPCISTLSLLPTSRLISNTRSQPTTGMTSTRRPMVPLRWSHWRPSTVITTLHLAAVTALLSLLDLTEDKQLTQIFDNSVGITGEAELAELDGPFVKISLRGHFGHKHSTGFQSCKLLEAENSRNVGGRYREGQETTG</sequence>
<proteinExistence type="predicted"/>
<name>A0A438CX38_VITVI</name>
<dbReference type="AlphaFoldDB" id="A0A438CX38"/>
<dbReference type="PANTHER" id="PTHR36018">
    <property type="entry name" value="OS09G0481800 PROTEIN"/>
    <property type="match status" value="1"/>
</dbReference>
<dbReference type="PANTHER" id="PTHR36018:SF1">
    <property type="entry name" value="OS09G0481800 PROTEIN"/>
    <property type="match status" value="1"/>
</dbReference>
<dbReference type="Proteomes" id="UP000288805">
    <property type="component" value="Unassembled WGS sequence"/>
</dbReference>
<accession>A0A438CX38</accession>
<reference evidence="1 2" key="1">
    <citation type="journal article" date="2018" name="PLoS Genet.">
        <title>Population sequencing reveals clonal diversity and ancestral inbreeding in the grapevine cultivar Chardonnay.</title>
        <authorList>
            <person name="Roach M.J."/>
            <person name="Johnson D.L."/>
            <person name="Bohlmann J."/>
            <person name="van Vuuren H.J."/>
            <person name="Jones S.J."/>
            <person name="Pretorius I.S."/>
            <person name="Schmidt S.A."/>
            <person name="Borneman A.R."/>
        </authorList>
    </citation>
    <scope>NUCLEOTIDE SEQUENCE [LARGE SCALE GENOMIC DNA]</scope>
    <source>
        <strain evidence="2">cv. Chardonnay</strain>
        <tissue evidence="1">Leaf</tissue>
    </source>
</reference>
<organism evidence="1 2">
    <name type="scientific">Vitis vinifera</name>
    <name type="common">Grape</name>
    <dbReference type="NCBI Taxonomy" id="29760"/>
    <lineage>
        <taxon>Eukaryota</taxon>
        <taxon>Viridiplantae</taxon>
        <taxon>Streptophyta</taxon>
        <taxon>Embryophyta</taxon>
        <taxon>Tracheophyta</taxon>
        <taxon>Spermatophyta</taxon>
        <taxon>Magnoliopsida</taxon>
        <taxon>eudicotyledons</taxon>
        <taxon>Gunneridae</taxon>
        <taxon>Pentapetalae</taxon>
        <taxon>rosids</taxon>
        <taxon>Vitales</taxon>
        <taxon>Vitaceae</taxon>
        <taxon>Viteae</taxon>
        <taxon>Vitis</taxon>
    </lineage>
</organism>
<evidence type="ECO:0000313" key="2">
    <source>
        <dbReference type="Proteomes" id="UP000288805"/>
    </source>
</evidence>
<comment type="caution">
    <text evidence="1">The sequence shown here is derived from an EMBL/GenBank/DDBJ whole genome shotgun (WGS) entry which is preliminary data.</text>
</comment>
<gene>
    <name evidence="1" type="ORF">CK203_106845</name>
</gene>
<evidence type="ECO:0000313" key="1">
    <source>
        <dbReference type="EMBL" id="RVW27773.1"/>
    </source>
</evidence>
<protein>
    <submittedName>
        <fullName evidence="1">Uncharacterized protein</fullName>
    </submittedName>
</protein>
<dbReference type="EMBL" id="QGNW01001939">
    <property type="protein sequence ID" value="RVW27773.1"/>
    <property type="molecule type" value="Genomic_DNA"/>
</dbReference>